<dbReference type="PANTHER" id="PTHR12898">
    <property type="entry name" value="MEDIATOR OF RNA POLYMERASE II TRANSCRIPTION SUBUNIT 24"/>
    <property type="match status" value="1"/>
</dbReference>
<accession>A0A9Q0RRF5</accession>
<evidence type="ECO:0000313" key="9">
    <source>
        <dbReference type="EMBL" id="KAJ6223031.1"/>
    </source>
</evidence>
<keyword evidence="7" id="KW-0539">Nucleus</keyword>
<gene>
    <name evidence="9" type="ORF">RDWZM_001576</name>
</gene>
<dbReference type="OMA" id="WKERWTE"/>
<keyword evidence="4" id="KW-0805">Transcription regulation</keyword>
<dbReference type="GO" id="GO:0060261">
    <property type="term" value="P:positive regulation of transcription initiation by RNA polymerase II"/>
    <property type="evidence" value="ECO:0007669"/>
    <property type="project" value="TreeGrafter"/>
</dbReference>
<dbReference type="AlphaFoldDB" id="A0A9Q0RRF5"/>
<sequence>MDPPISMSYRIKQLLLRAWRERWTEIEFGRSLKRLLPRCVSGDVYDLAECILKQAITGPIPNPLLMNYLNHCLTAGVVTYGSVLLAITKIPDPKPNCVSCLLEFVHKFRLQISCSGNDDECLALCRALVALLRWLYSLILNLISNSVNTGSSTTDETSIQIIRLTSEILVHLTESSFLKTLLYIGKLEEPVLWSEWYKLYMEANLKLPMINDKSLESFVQHINSIQTKVEWLSASFFTLNQPPSSFSTTVKPLSYTAIVKVAIKQLTNQSTYITYRPIAFRCLQSVISFSAVLDPAMAVEVTANQIAMISRFFNISLSQIYCDTLHSCITCLIDAQKLNSENSSKLHPYYHTWCAFFLFKIPQIFQLLSQQMQSTDFYAPNELEIGLDLLSERGPLLDLFDNDYTPEFFQRLLEEFTKKSLLSSKAAEKFLESRKISKNSVSANDSTSSILVARAEQTLTSVIDSFNSDNHETLLGILCRLQKSLEVMLCTTASLNIMSKFAHKLVNVNEMSKSSSGENLRTSQLRAVLFDISFLSLCTLVQNYGTEVVTNNLEIKDTFFFKWCSLNFGPRSSPEIMLSSFTDTTKVEPLLSQFIVSNPNAEFKTSLVRWNDMCIASQLAVSEILPAWCHDVLTTDAVHLVLNRLKSRLCSTALSAACWLFAQLNVASQEQSLKIMTMLNELKNWPSNEEKNKEESSDNSDSMMYYNERFTMFQTIMKRLFEKYLPNTFIPSNVNLNSPKKFANLSPMIPLRLSRSSLNVLLDMALESTKGVFNMKNIYDFDGLMAIGGAHWFTNSVINFLFNLTGTGPCEISRLQEAVDLAFGLFHLDLEQCALVLLRDTIPRLLLFKPRQEKVIVGFGIELPTQVPFLHIPETKVTALVKLTIMTAFGAISQIQSLKKAGLNRRSGNRGNYENISQQWYYNGINDQMLDNTSFIYEQKQSSKLVESSNGLVNDSGDSTNITPMDVDILDHQSNQEQSIPNEGNNTASNRSEILKEPLFVEFIRFLNLLMDLCLDGEFTPRSLVLPTLLEQIVLCLREDSHLFLQFVPFHLLDSIIRSTYDTITYEQLLAYLSLDSVRSRKIGARLLCNLQLQKSSVDTFKYQS</sequence>
<evidence type="ECO:0000256" key="3">
    <source>
        <dbReference type="ARBA" id="ARBA00019693"/>
    </source>
</evidence>
<comment type="subcellular location">
    <subcellularLocation>
        <location evidence="1">Nucleus</location>
    </subcellularLocation>
</comment>
<dbReference type="PANTHER" id="PTHR12898:SF1">
    <property type="entry name" value="MEDIATOR OF RNA POLYMERASE II TRANSCRIPTION SUBUNIT 24"/>
    <property type="match status" value="1"/>
</dbReference>
<organism evidence="9 10">
    <name type="scientific">Blomia tropicalis</name>
    <name type="common">Mite</name>
    <dbReference type="NCBI Taxonomy" id="40697"/>
    <lineage>
        <taxon>Eukaryota</taxon>
        <taxon>Metazoa</taxon>
        <taxon>Ecdysozoa</taxon>
        <taxon>Arthropoda</taxon>
        <taxon>Chelicerata</taxon>
        <taxon>Arachnida</taxon>
        <taxon>Acari</taxon>
        <taxon>Acariformes</taxon>
        <taxon>Sarcoptiformes</taxon>
        <taxon>Astigmata</taxon>
        <taxon>Glycyphagoidea</taxon>
        <taxon>Echimyopodidae</taxon>
        <taxon>Blomia</taxon>
    </lineage>
</organism>
<evidence type="ECO:0000256" key="2">
    <source>
        <dbReference type="ARBA" id="ARBA00007864"/>
    </source>
</evidence>
<dbReference type="InterPro" id="IPR021429">
    <property type="entry name" value="Mediator_Med24"/>
</dbReference>
<evidence type="ECO:0000256" key="5">
    <source>
        <dbReference type="ARBA" id="ARBA00023159"/>
    </source>
</evidence>
<evidence type="ECO:0000256" key="7">
    <source>
        <dbReference type="ARBA" id="ARBA00023242"/>
    </source>
</evidence>
<reference evidence="9" key="1">
    <citation type="submission" date="2022-12" db="EMBL/GenBank/DDBJ databases">
        <title>Genome assemblies of Blomia tropicalis.</title>
        <authorList>
            <person name="Cui Y."/>
        </authorList>
    </citation>
    <scope>NUCLEOTIDE SEQUENCE</scope>
    <source>
        <tissue evidence="9">Adult mites</tissue>
    </source>
</reference>
<keyword evidence="6" id="KW-0804">Transcription</keyword>
<name>A0A9Q0RRF5_BLOTA</name>
<evidence type="ECO:0000256" key="4">
    <source>
        <dbReference type="ARBA" id="ARBA00023015"/>
    </source>
</evidence>
<keyword evidence="5" id="KW-0010">Activator</keyword>
<dbReference type="EMBL" id="JAPWDV010000001">
    <property type="protein sequence ID" value="KAJ6223031.1"/>
    <property type="molecule type" value="Genomic_DNA"/>
</dbReference>
<evidence type="ECO:0000256" key="6">
    <source>
        <dbReference type="ARBA" id="ARBA00023163"/>
    </source>
</evidence>
<protein>
    <recommendedName>
        <fullName evidence="3">Mediator of RNA polymerase II transcription subunit 24</fullName>
    </recommendedName>
    <alternativeName>
        <fullName evidence="8">Mediator complex subunit 24</fullName>
    </alternativeName>
</protein>
<evidence type="ECO:0000256" key="8">
    <source>
        <dbReference type="ARBA" id="ARBA00031960"/>
    </source>
</evidence>
<keyword evidence="10" id="KW-1185">Reference proteome</keyword>
<comment type="similarity">
    <text evidence="2">Belongs to the Mediator complex subunit 24 family.</text>
</comment>
<comment type="caution">
    <text evidence="9">The sequence shown here is derived from an EMBL/GenBank/DDBJ whole genome shotgun (WGS) entry which is preliminary data.</text>
</comment>
<dbReference type="GO" id="GO:0003712">
    <property type="term" value="F:transcription coregulator activity"/>
    <property type="evidence" value="ECO:0007669"/>
    <property type="project" value="TreeGrafter"/>
</dbReference>
<dbReference type="GO" id="GO:0016592">
    <property type="term" value="C:mediator complex"/>
    <property type="evidence" value="ECO:0007669"/>
    <property type="project" value="InterPro"/>
</dbReference>
<evidence type="ECO:0000313" key="10">
    <source>
        <dbReference type="Proteomes" id="UP001142055"/>
    </source>
</evidence>
<evidence type="ECO:0000256" key="1">
    <source>
        <dbReference type="ARBA" id="ARBA00004123"/>
    </source>
</evidence>
<dbReference type="Proteomes" id="UP001142055">
    <property type="component" value="Chromosome 1"/>
</dbReference>
<dbReference type="Pfam" id="PF11277">
    <property type="entry name" value="Med24_N"/>
    <property type="match status" value="1"/>
</dbReference>
<proteinExistence type="inferred from homology"/>